<proteinExistence type="predicted"/>
<accession>A0A4U8TJS2</accession>
<dbReference type="EMBL" id="JRMQ02000011">
    <property type="protein sequence ID" value="TLE00567.1"/>
    <property type="molecule type" value="Genomic_DNA"/>
</dbReference>
<dbReference type="AlphaFoldDB" id="A0A4U8TJS2"/>
<dbReference type="Gene3D" id="3.40.91.50">
    <property type="match status" value="1"/>
</dbReference>
<dbReference type="OrthoDB" id="5314016at2"/>
<gene>
    <name evidence="1" type="ORF">LS65_007710</name>
</gene>
<dbReference type="Proteomes" id="UP000029707">
    <property type="component" value="Unassembled WGS sequence"/>
</dbReference>
<keyword evidence="1" id="KW-0540">Nuclease</keyword>
<organism evidence="1 2">
    <name type="scientific">Helicobacter japonicus</name>
    <dbReference type="NCBI Taxonomy" id="425400"/>
    <lineage>
        <taxon>Bacteria</taxon>
        <taxon>Pseudomonadati</taxon>
        <taxon>Campylobacterota</taxon>
        <taxon>Epsilonproteobacteria</taxon>
        <taxon>Campylobacterales</taxon>
        <taxon>Helicobacteraceae</taxon>
        <taxon>Helicobacter</taxon>
    </lineage>
</organism>
<dbReference type="GO" id="GO:0004519">
    <property type="term" value="F:endonuclease activity"/>
    <property type="evidence" value="ECO:0007669"/>
    <property type="project" value="UniProtKB-KW"/>
</dbReference>
<dbReference type="InterPro" id="IPR018573">
    <property type="entry name" value="Restrct_endonuc_II_AlwI"/>
</dbReference>
<keyword evidence="1" id="KW-0378">Hydrolase</keyword>
<protein>
    <submittedName>
        <fullName evidence="1">AlwI family type II restriction endonuclease</fullName>
    </submittedName>
</protein>
<dbReference type="Pfam" id="PF09491">
    <property type="entry name" value="RE_AlwI"/>
    <property type="match status" value="2"/>
</dbReference>
<name>A0A4U8TJS2_9HELI</name>
<reference evidence="1 2" key="1">
    <citation type="journal article" date="2014" name="Genome Announc.">
        <title>Draft genome sequences of eight enterohepatic helicobacter species isolated from both laboratory and wild rodents.</title>
        <authorList>
            <person name="Sheh A."/>
            <person name="Shen Z."/>
            <person name="Fox J.G."/>
        </authorList>
    </citation>
    <scope>NUCLEOTIDE SEQUENCE [LARGE SCALE GENOMIC DNA]</scope>
    <source>
        <strain evidence="1 2">MIT 01-6451</strain>
    </source>
</reference>
<comment type="caution">
    <text evidence="1">The sequence shown here is derived from an EMBL/GenBank/DDBJ whole genome shotgun (WGS) entry which is preliminary data.</text>
</comment>
<evidence type="ECO:0000313" key="2">
    <source>
        <dbReference type="Proteomes" id="UP000029707"/>
    </source>
</evidence>
<sequence>MSNKKVKYKILSFSTTMRNPQRIADFLKALLPFENYLLTHEVIMQVIEHLIKNKIYIPNYANGYFRDIVESDEVFNEQQIKEIIENSPQNHKEAGFNWGWDSRFDTFYKLPMEFGFCFYAMNQPLIISHTGHLLIDAINEIPSNEAKIANIFLNCMMKYQRNNPFRSVLNVNVPLLLLLNTMNLLKEEIGDSKIHILEVPFLLCWRDDNYNALAHYILDFRREYPSFAYSREIIYEKCLNLLDSNNSIRFKISQVCDEAVDEYIRKMRITGIISLRGNGRFIDFNTFEIPKIDYVLENYSHFQTFDDKQSYFAYMGVIDSHILEVKEQININQDSLKQQTLEFFAMQYSKEQIYQELSILSSKNAKSKDEILKFIGEPTRFEFLTAIALRQHFSTLEIVPNYSIDDEGLPKCHASGNQPDIFCKDNISQSIFEVSLICGRGQVNNELLPIARHLKEMIESNKDSSLKFSYFAVFIAPKIFEDSKRYVKFIQFDEGLDIRNLDILEFVEKLKITSMKSNSINEAFNLEI</sequence>
<dbReference type="RefSeq" id="WP_034361127.1">
    <property type="nucleotide sequence ID" value="NZ_CAJUDB010000017.1"/>
</dbReference>
<keyword evidence="2" id="KW-1185">Reference proteome</keyword>
<dbReference type="STRING" id="425400.LS65_02800"/>
<keyword evidence="1" id="KW-0255">Endonuclease</keyword>
<evidence type="ECO:0000313" key="1">
    <source>
        <dbReference type="EMBL" id="TLE00567.1"/>
    </source>
</evidence>